<keyword evidence="2" id="KW-0479">Metal-binding</keyword>
<feature type="region of interest" description="Disordered" evidence="6">
    <location>
        <begin position="1"/>
        <end position="65"/>
    </location>
</feature>
<evidence type="ECO:0000313" key="8">
    <source>
        <dbReference type="RefSeq" id="XP_025405842.1"/>
    </source>
</evidence>
<comment type="subcellular location">
    <subcellularLocation>
        <location evidence="1">Nucleus</location>
    </subcellularLocation>
</comment>
<sequence>MVEKPASSTSDEMAAPSTNVERLPPSTGGDEATSAMVVEHSNSSSPSPSTSTAVEEDSLSALDEGGAKSVSVTNSIVYMLVKDNMPLWSTEKDGFKLLMKTVAPKYKIPSRKTITKLISSKYDLESVTLGVLELQERHTSENIIGWLNNLLVKWGIEKNQIILVVTDNGANIKNAVYNFFGKDKHLPCFAHTLNLVVQNALDDTNDIANLINEIKRLVSFFKHSVAATDEFNKISKLKLKQSVPTRWNSIYYMLERFIICSDNIASTIVKFHNSPPMIFGTQLFIAKEIMFLLKPFEAATKELCGQNYVTASKGRVFGYFIYSYYSRSPIQNTSFELLLQKPLALLKKKITDIRTECSESSSSNIDNSSDDENPDNLWSVHKELVSKKAVNEPMYSNEMPTDLKHYLNQPTLSLGDDILKFWDTHGPIYPSLKKVVELT</sequence>
<dbReference type="OrthoDB" id="6609604at2759"/>
<evidence type="ECO:0000256" key="3">
    <source>
        <dbReference type="ARBA" id="ARBA00022771"/>
    </source>
</evidence>
<accession>A0A8B8F698</accession>
<keyword evidence="5" id="KW-0539">Nucleus</keyword>
<evidence type="ECO:0000256" key="6">
    <source>
        <dbReference type="SAM" id="MobiDB-lite"/>
    </source>
</evidence>
<dbReference type="PANTHER" id="PTHR46481:SF10">
    <property type="entry name" value="ZINC FINGER BED DOMAIN-CONTAINING PROTEIN 39"/>
    <property type="match status" value="1"/>
</dbReference>
<evidence type="ECO:0000256" key="2">
    <source>
        <dbReference type="ARBA" id="ARBA00022723"/>
    </source>
</evidence>
<keyword evidence="7" id="KW-1185">Reference proteome</keyword>
<evidence type="ECO:0000256" key="5">
    <source>
        <dbReference type="ARBA" id="ARBA00023242"/>
    </source>
</evidence>
<name>A0A8B8F698_9HEMI</name>
<keyword evidence="4" id="KW-0862">Zinc</keyword>
<evidence type="ECO:0000256" key="1">
    <source>
        <dbReference type="ARBA" id="ARBA00004123"/>
    </source>
</evidence>
<reference evidence="8" key="1">
    <citation type="submission" date="2025-08" db="UniProtKB">
        <authorList>
            <consortium name="RefSeq"/>
        </authorList>
    </citation>
    <scope>IDENTIFICATION</scope>
    <source>
        <tissue evidence="8">Whole body</tissue>
    </source>
</reference>
<dbReference type="InterPro" id="IPR012337">
    <property type="entry name" value="RNaseH-like_sf"/>
</dbReference>
<dbReference type="Proteomes" id="UP000694846">
    <property type="component" value="Unplaced"/>
</dbReference>
<keyword evidence="3" id="KW-0863">Zinc-finger</keyword>
<dbReference type="SUPFAM" id="SSF53098">
    <property type="entry name" value="Ribonuclease H-like"/>
    <property type="match status" value="1"/>
</dbReference>
<gene>
    <name evidence="8" type="primary">LOC112680063</name>
</gene>
<evidence type="ECO:0000313" key="7">
    <source>
        <dbReference type="Proteomes" id="UP000694846"/>
    </source>
</evidence>
<dbReference type="RefSeq" id="XP_025405842.1">
    <property type="nucleotide sequence ID" value="XM_025550057.1"/>
</dbReference>
<protein>
    <submittedName>
        <fullName evidence="8">Zinc finger BED domain-containing protein 6-like</fullName>
    </submittedName>
</protein>
<dbReference type="PANTHER" id="PTHR46481">
    <property type="entry name" value="ZINC FINGER BED DOMAIN-CONTAINING PROTEIN 4"/>
    <property type="match status" value="1"/>
</dbReference>
<feature type="compositionally biased region" description="Low complexity" evidence="6">
    <location>
        <begin position="41"/>
        <end position="52"/>
    </location>
</feature>
<dbReference type="InterPro" id="IPR052035">
    <property type="entry name" value="ZnF_BED_domain_contain"/>
</dbReference>
<dbReference type="GO" id="GO:0008270">
    <property type="term" value="F:zinc ion binding"/>
    <property type="evidence" value="ECO:0007669"/>
    <property type="project" value="UniProtKB-KW"/>
</dbReference>
<feature type="compositionally biased region" description="Polar residues" evidence="6">
    <location>
        <begin position="1"/>
        <end position="20"/>
    </location>
</feature>
<evidence type="ECO:0000256" key="4">
    <source>
        <dbReference type="ARBA" id="ARBA00022833"/>
    </source>
</evidence>
<organism evidence="7 8">
    <name type="scientific">Sipha flava</name>
    <name type="common">yellow sugarcane aphid</name>
    <dbReference type="NCBI Taxonomy" id="143950"/>
    <lineage>
        <taxon>Eukaryota</taxon>
        <taxon>Metazoa</taxon>
        <taxon>Ecdysozoa</taxon>
        <taxon>Arthropoda</taxon>
        <taxon>Hexapoda</taxon>
        <taxon>Insecta</taxon>
        <taxon>Pterygota</taxon>
        <taxon>Neoptera</taxon>
        <taxon>Paraneoptera</taxon>
        <taxon>Hemiptera</taxon>
        <taxon>Sternorrhyncha</taxon>
        <taxon>Aphidomorpha</taxon>
        <taxon>Aphidoidea</taxon>
        <taxon>Aphididae</taxon>
        <taxon>Sipha</taxon>
    </lineage>
</organism>
<dbReference type="AlphaFoldDB" id="A0A8B8F698"/>
<dbReference type="SUPFAM" id="SSF140996">
    <property type="entry name" value="Hermes dimerisation domain"/>
    <property type="match status" value="1"/>
</dbReference>
<dbReference type="GeneID" id="112680063"/>
<proteinExistence type="predicted"/>
<dbReference type="GO" id="GO:0005634">
    <property type="term" value="C:nucleus"/>
    <property type="evidence" value="ECO:0007669"/>
    <property type="project" value="UniProtKB-SubCell"/>
</dbReference>